<dbReference type="AlphaFoldDB" id="A0A8H4RAS1"/>
<name>A0A8H4RAS1_9HELO</name>
<dbReference type="OrthoDB" id="4737394at2759"/>
<gene>
    <name evidence="1" type="ORF">G7Y89_g12840</name>
</gene>
<keyword evidence="2" id="KW-1185">Reference proteome</keyword>
<protein>
    <submittedName>
        <fullName evidence="1">Uncharacterized protein</fullName>
    </submittedName>
</protein>
<comment type="caution">
    <text evidence="1">The sequence shown here is derived from an EMBL/GenBank/DDBJ whole genome shotgun (WGS) entry which is preliminary data.</text>
</comment>
<accession>A0A8H4RAS1</accession>
<evidence type="ECO:0000313" key="2">
    <source>
        <dbReference type="Proteomes" id="UP000566819"/>
    </source>
</evidence>
<dbReference type="EMBL" id="JAAMPI010001410">
    <property type="protein sequence ID" value="KAF4625329.1"/>
    <property type="molecule type" value="Genomic_DNA"/>
</dbReference>
<sequence length="140" mass="15433">MDLRGATATSKATATRPRIVLKGLKVRARLQSQWKMGLCWGAITAGDQFKHTAGSFPDIKKIQSLAVEISSDKDLETVLVDIKPLSPCNLREIILVIGHEEPLVEFKCVEHSRLIALMPVAVLPTIGWRLLQPLPTVLES</sequence>
<dbReference type="Proteomes" id="UP000566819">
    <property type="component" value="Unassembled WGS sequence"/>
</dbReference>
<evidence type="ECO:0000313" key="1">
    <source>
        <dbReference type="EMBL" id="KAF4625329.1"/>
    </source>
</evidence>
<reference evidence="1 2" key="1">
    <citation type="submission" date="2020-03" db="EMBL/GenBank/DDBJ databases">
        <title>Draft Genome Sequence of Cudoniella acicularis.</title>
        <authorList>
            <person name="Buettner E."/>
            <person name="Kellner H."/>
        </authorList>
    </citation>
    <scope>NUCLEOTIDE SEQUENCE [LARGE SCALE GENOMIC DNA]</scope>
    <source>
        <strain evidence="1 2">DSM 108380</strain>
    </source>
</reference>
<proteinExistence type="predicted"/>
<organism evidence="1 2">
    <name type="scientific">Cudoniella acicularis</name>
    <dbReference type="NCBI Taxonomy" id="354080"/>
    <lineage>
        <taxon>Eukaryota</taxon>
        <taxon>Fungi</taxon>
        <taxon>Dikarya</taxon>
        <taxon>Ascomycota</taxon>
        <taxon>Pezizomycotina</taxon>
        <taxon>Leotiomycetes</taxon>
        <taxon>Helotiales</taxon>
        <taxon>Tricladiaceae</taxon>
        <taxon>Cudoniella</taxon>
    </lineage>
</organism>